<dbReference type="SUPFAM" id="SSF46785">
    <property type="entry name" value="Winged helix' DNA-binding domain"/>
    <property type="match status" value="1"/>
</dbReference>
<accession>A0ABT7USP4</accession>
<evidence type="ECO:0000313" key="3">
    <source>
        <dbReference type="EMBL" id="MDM8201911.1"/>
    </source>
</evidence>
<dbReference type="InterPro" id="IPR036388">
    <property type="entry name" value="WH-like_DNA-bd_sf"/>
</dbReference>
<dbReference type="InterPro" id="IPR018309">
    <property type="entry name" value="Tscrpt_reg_PadR_C"/>
</dbReference>
<proteinExistence type="predicted"/>
<dbReference type="PANTHER" id="PTHR43252:SF2">
    <property type="entry name" value="TRANSCRIPTION REGULATOR, PADR-LIKE FAMILY"/>
    <property type="match status" value="1"/>
</dbReference>
<dbReference type="InterPro" id="IPR036390">
    <property type="entry name" value="WH_DNA-bd_sf"/>
</dbReference>
<evidence type="ECO:0000259" key="1">
    <source>
        <dbReference type="Pfam" id="PF03551"/>
    </source>
</evidence>
<feature type="domain" description="Transcription regulator PadR C-terminal" evidence="2">
    <location>
        <begin position="90"/>
        <end position="179"/>
    </location>
</feature>
<dbReference type="Pfam" id="PF10400">
    <property type="entry name" value="Vir_act_alpha_C"/>
    <property type="match status" value="1"/>
</dbReference>
<sequence length="183" mass="20907">MEYLILGLLMLAPMTGYELQQFIKQNLALICSHSAGSVQTALAKLEREGRISAREANEGKRRKRIFSITESGRTAFAGWVSQPMQADKVKNMELARLFFLGLADPAERVEAIRGYLHQMEEMEATLQTIRARFDAICQGEIPDGKDWDSIFRFQGYTIDYGIAASRFERDWYARLLCELEEQA</sequence>
<name>A0ABT7USP4_9FIRM</name>
<dbReference type="EMBL" id="JAUDCL010000022">
    <property type="protein sequence ID" value="MDM8201911.1"/>
    <property type="molecule type" value="Genomic_DNA"/>
</dbReference>
<dbReference type="RefSeq" id="WP_289600340.1">
    <property type="nucleotide sequence ID" value="NZ_JAUDCL010000022.1"/>
</dbReference>
<organism evidence="3 4">
    <name type="scientific">Allofournierella massiliensis</name>
    <dbReference type="NCBI Taxonomy" id="1650663"/>
    <lineage>
        <taxon>Bacteria</taxon>
        <taxon>Bacillati</taxon>
        <taxon>Bacillota</taxon>
        <taxon>Clostridia</taxon>
        <taxon>Eubacteriales</taxon>
        <taxon>Oscillospiraceae</taxon>
        <taxon>Allofournierella</taxon>
    </lineage>
</organism>
<dbReference type="InterPro" id="IPR005149">
    <property type="entry name" value="Tscrpt_reg_PadR_N"/>
</dbReference>
<keyword evidence="4" id="KW-1185">Reference proteome</keyword>
<dbReference type="Pfam" id="PF03551">
    <property type="entry name" value="PadR"/>
    <property type="match status" value="1"/>
</dbReference>
<dbReference type="PANTHER" id="PTHR43252">
    <property type="entry name" value="TRANSCRIPTIONAL REGULATOR YQJI"/>
    <property type="match status" value="1"/>
</dbReference>
<dbReference type="Gene3D" id="6.10.140.190">
    <property type="match status" value="1"/>
</dbReference>
<reference evidence="3 4" key="1">
    <citation type="submission" date="2023-06" db="EMBL/GenBank/DDBJ databases">
        <title>Identification and characterization of horizontal gene transfer across gut microbiota members of farm animals based on homology search.</title>
        <authorList>
            <person name="Schwarzerova J."/>
            <person name="Nykrynova M."/>
            <person name="Jureckova K."/>
            <person name="Cejkova D."/>
            <person name="Rychlik I."/>
        </authorList>
    </citation>
    <scope>NUCLEOTIDE SEQUENCE [LARGE SCALE GENOMIC DNA]</scope>
    <source>
        <strain evidence="3 4">ET340</strain>
    </source>
</reference>
<evidence type="ECO:0000259" key="2">
    <source>
        <dbReference type="Pfam" id="PF10400"/>
    </source>
</evidence>
<dbReference type="Proteomes" id="UP001529380">
    <property type="component" value="Unassembled WGS sequence"/>
</dbReference>
<gene>
    <name evidence="3" type="ORF">QUW08_11505</name>
</gene>
<dbReference type="Gene3D" id="1.10.10.10">
    <property type="entry name" value="Winged helix-like DNA-binding domain superfamily/Winged helix DNA-binding domain"/>
    <property type="match status" value="1"/>
</dbReference>
<protein>
    <submittedName>
        <fullName evidence="3">Helix-turn-helix transcriptional regulator</fullName>
    </submittedName>
</protein>
<comment type="caution">
    <text evidence="3">The sequence shown here is derived from an EMBL/GenBank/DDBJ whole genome shotgun (WGS) entry which is preliminary data.</text>
</comment>
<evidence type="ECO:0000313" key="4">
    <source>
        <dbReference type="Proteomes" id="UP001529380"/>
    </source>
</evidence>
<feature type="domain" description="Transcription regulator PadR N-terminal" evidence="1">
    <location>
        <begin position="5"/>
        <end position="77"/>
    </location>
</feature>